<dbReference type="NCBIfam" id="TIGR00765">
    <property type="entry name" value="yihY_not_rbn"/>
    <property type="match status" value="1"/>
</dbReference>
<evidence type="ECO:0000256" key="6">
    <source>
        <dbReference type="ARBA" id="ARBA00023136"/>
    </source>
</evidence>
<keyword evidence="6 7" id="KW-0472">Membrane</keyword>
<evidence type="ECO:0000256" key="4">
    <source>
        <dbReference type="ARBA" id="ARBA00022692"/>
    </source>
</evidence>
<feature type="transmembrane region" description="Helical" evidence="7">
    <location>
        <begin position="200"/>
        <end position="220"/>
    </location>
</feature>
<evidence type="ECO:0000256" key="5">
    <source>
        <dbReference type="ARBA" id="ARBA00022989"/>
    </source>
</evidence>
<dbReference type="GO" id="GO:0005886">
    <property type="term" value="C:plasma membrane"/>
    <property type="evidence" value="ECO:0007669"/>
    <property type="project" value="UniProtKB-SubCell"/>
</dbReference>
<evidence type="ECO:0000313" key="8">
    <source>
        <dbReference type="EMBL" id="ASM77748.1"/>
    </source>
</evidence>
<evidence type="ECO:0000256" key="2">
    <source>
        <dbReference type="ARBA" id="ARBA00022475"/>
    </source>
</evidence>
<name>A0A221KFD9_VITFI</name>
<dbReference type="KEGG" id="vff:VITFI_CDS1970"/>
<dbReference type="AlphaFoldDB" id="A0A221KFD9"/>
<keyword evidence="5 7" id="KW-1133">Transmembrane helix</keyword>
<dbReference type="InterPro" id="IPR023679">
    <property type="entry name" value="UPF0761_bac"/>
</dbReference>
<feature type="transmembrane region" description="Helical" evidence="7">
    <location>
        <begin position="61"/>
        <end position="83"/>
    </location>
</feature>
<keyword evidence="3" id="KW-0997">Cell inner membrane</keyword>
<comment type="subcellular location">
    <subcellularLocation>
        <location evidence="1 7">Cell membrane</location>
        <topology evidence="1 7">Multi-pass membrane protein</topology>
    </subcellularLocation>
</comment>
<keyword evidence="2 7" id="KW-1003">Cell membrane</keyword>
<reference evidence="8 9" key="1">
    <citation type="submission" date="2017-07" db="EMBL/GenBank/DDBJ databases">
        <title>Complete Genome Sequence of the cosmetic ferment Vitreoscilla filiformis (ATCC15551).</title>
        <authorList>
            <person name="Contreras S."/>
            <person name="Sagory-Zalkind P."/>
            <person name="Blanquart H."/>
            <person name="Iltis A."/>
            <person name="Morand S.C."/>
        </authorList>
    </citation>
    <scope>NUCLEOTIDE SEQUENCE [LARGE SCALE GENOMIC DNA]</scope>
    <source>
        <strain evidence="8 9">ATCC 15551</strain>
    </source>
</reference>
<dbReference type="HAMAP" id="MF_00672">
    <property type="entry name" value="UPF0761"/>
    <property type="match status" value="1"/>
</dbReference>
<organism evidence="8 9">
    <name type="scientific">Vitreoscilla filiformis</name>
    <dbReference type="NCBI Taxonomy" id="63"/>
    <lineage>
        <taxon>Bacteria</taxon>
        <taxon>Pseudomonadati</taxon>
        <taxon>Pseudomonadota</taxon>
        <taxon>Betaproteobacteria</taxon>
        <taxon>Neisseriales</taxon>
        <taxon>Neisseriaceae</taxon>
        <taxon>Vitreoscilla</taxon>
    </lineage>
</organism>
<evidence type="ECO:0000256" key="3">
    <source>
        <dbReference type="ARBA" id="ARBA00022519"/>
    </source>
</evidence>
<dbReference type="Pfam" id="PF03631">
    <property type="entry name" value="Virul_fac_BrkB"/>
    <property type="match status" value="1"/>
</dbReference>
<keyword evidence="9" id="KW-1185">Reference proteome</keyword>
<evidence type="ECO:0000256" key="1">
    <source>
        <dbReference type="ARBA" id="ARBA00004651"/>
    </source>
</evidence>
<gene>
    <name evidence="8" type="ORF">VITFI_CDS1970</name>
</gene>
<accession>A0A221KFD9</accession>
<feature type="transmembrane region" description="Helical" evidence="7">
    <location>
        <begin position="120"/>
        <end position="139"/>
    </location>
</feature>
<evidence type="ECO:0000313" key="9">
    <source>
        <dbReference type="Proteomes" id="UP000199729"/>
    </source>
</evidence>
<feature type="transmembrane region" description="Helical" evidence="7">
    <location>
        <begin position="159"/>
        <end position="179"/>
    </location>
</feature>
<proteinExistence type="inferred from homology"/>
<dbReference type="InterPro" id="IPR017039">
    <property type="entry name" value="Virul_fac_BrkB"/>
</dbReference>
<dbReference type="PANTHER" id="PTHR30213">
    <property type="entry name" value="INNER MEMBRANE PROTEIN YHJD"/>
    <property type="match status" value="1"/>
</dbReference>
<sequence length="435" mass="47648">MFGMIAGMFFHFPRWNRWRRRMAVWASVWQHWPWLATWQIARQRFREDQLGQTAGSLTFTTLIALVPLLTVILAVFTAFPMFAKMQGMLETYLLQSLVPETIAKPVLDALTQFARKANKLGALGLVFLGVSALSLMLTVDRALNAVWRVRRPRPLGQRMLIYWAVLTLGPLLVGASLSLTSYAMSASKGLVSNIPGGLSVLLDVLEVLLIMSAMSWLFYLVPNTTVRWRHAWAGGLFVALGLELTKRGLGWYVSAVPSFSVIYGAFATLPIFLLWLYLSWSIVLLGAVIAAYAPALRHASRWSAGPGLPFALAVAALKVLGSARAQPGRGLTLEALAARIRAATLQLEPVIDMLIAHDWVAWLDEADGQRLVLICEPEQVKASDLARVLLLGEHPTTAGFYQVTGLDDLSLAEMLRGFPAVSATTTNGGGPHFGA</sequence>
<dbReference type="Proteomes" id="UP000199729">
    <property type="component" value="Chromosome"/>
</dbReference>
<feature type="transmembrane region" description="Helical" evidence="7">
    <location>
        <begin position="249"/>
        <end position="266"/>
    </location>
</feature>
<feature type="transmembrane region" description="Helical" evidence="7">
    <location>
        <begin position="272"/>
        <end position="293"/>
    </location>
</feature>
<evidence type="ECO:0000256" key="7">
    <source>
        <dbReference type="HAMAP-Rule" id="MF_00672"/>
    </source>
</evidence>
<keyword evidence="4 7" id="KW-0812">Transmembrane</keyword>
<dbReference type="PANTHER" id="PTHR30213:SF0">
    <property type="entry name" value="UPF0761 MEMBRANE PROTEIN YIHY"/>
    <property type="match status" value="1"/>
</dbReference>
<dbReference type="EMBL" id="CP022423">
    <property type="protein sequence ID" value="ASM77748.1"/>
    <property type="molecule type" value="Genomic_DNA"/>
</dbReference>
<comment type="similarity">
    <text evidence="7">Belongs to the UPF0761 family.</text>
</comment>
<protein>
    <recommendedName>
        <fullName evidence="7">UPF0761 membrane protein VITFI_CDS1970</fullName>
    </recommendedName>
</protein>